<sequence length="309" mass="34888">MGLFRKVRAGSFEATDDSGRHFLWTIPHFSSYEMGSTLDSDNVMCVFKVKFHLHMNLSSDGAIGLYIHYKKPPIPKYSYYFMNTKESMMRQQTAHTIPTDSERCGHWNVCTYQDMRNFLGTDDTLLVHFILDNDSLLVERLVDKNAVSVTWKIPNLETQNLSPYSSPGFLVDNLALVVRLDTKRGTADTMAKYCHDDVISYVIFLFCRKGKTPPHSIELLDAFGSPYHRVESTDGSMVTAVVDRWLVSQNVMSNGFLCIRLSFFAGGNPLQSLNAPGDLASSTVMQPPEESNHTVEIGEKKEVYNVVDD</sequence>
<name>A0A836H2R8_9TRYP</name>
<evidence type="ECO:0000313" key="1">
    <source>
        <dbReference type="EMBL" id="KAG5483714.1"/>
    </source>
</evidence>
<dbReference type="KEGG" id="loi:92360778"/>
<dbReference type="GeneID" id="92360778"/>
<organism evidence="1 2">
    <name type="scientific">Leishmania orientalis</name>
    <dbReference type="NCBI Taxonomy" id="2249476"/>
    <lineage>
        <taxon>Eukaryota</taxon>
        <taxon>Discoba</taxon>
        <taxon>Euglenozoa</taxon>
        <taxon>Kinetoplastea</taxon>
        <taxon>Metakinetoplastina</taxon>
        <taxon>Trypanosomatida</taxon>
        <taxon>Trypanosomatidae</taxon>
        <taxon>Leishmaniinae</taxon>
        <taxon>Leishmania</taxon>
    </lineage>
</organism>
<proteinExistence type="predicted"/>
<keyword evidence="2" id="KW-1185">Reference proteome</keyword>
<comment type="caution">
    <text evidence="1">The sequence shown here is derived from an EMBL/GenBank/DDBJ whole genome shotgun (WGS) entry which is preliminary data.</text>
</comment>
<reference evidence="2" key="1">
    <citation type="journal article" date="2021" name="Microbiol. Resour. Announc.">
        <title>LGAAP: Leishmaniinae Genome Assembly and Annotation Pipeline.</title>
        <authorList>
            <person name="Almutairi H."/>
            <person name="Urbaniak M.D."/>
            <person name="Bates M.D."/>
            <person name="Jariyapan N."/>
            <person name="Kwakye-Nuako G."/>
            <person name="Thomaz-Soccol V."/>
            <person name="Al-Salem W.S."/>
            <person name="Dillon R.J."/>
            <person name="Bates P.A."/>
            <person name="Gatherer D."/>
        </authorList>
    </citation>
    <scope>NUCLEOTIDE SEQUENCE [LARGE SCALE GENOMIC DNA]</scope>
</reference>
<gene>
    <name evidence="1" type="ORF">LSCM4_04866</name>
</gene>
<protein>
    <submittedName>
        <fullName evidence="1">Uncharacterized protein</fullName>
    </submittedName>
</protein>
<dbReference type="RefSeq" id="XP_067064653.1">
    <property type="nucleotide sequence ID" value="XM_067206844.1"/>
</dbReference>
<dbReference type="EMBL" id="JAFHLR010000014">
    <property type="protein sequence ID" value="KAG5483714.1"/>
    <property type="molecule type" value="Genomic_DNA"/>
</dbReference>
<accession>A0A836H2R8</accession>
<dbReference type="AlphaFoldDB" id="A0A836H2R8"/>
<evidence type="ECO:0000313" key="2">
    <source>
        <dbReference type="Proteomes" id="UP000674143"/>
    </source>
</evidence>
<dbReference type="Proteomes" id="UP000674143">
    <property type="component" value="Unassembled WGS sequence"/>
</dbReference>
<reference evidence="2" key="2">
    <citation type="journal article" date="2021" name="Sci. Data">
        <title>Chromosome-scale genome sequencing, assembly and annotation of six genomes from subfamily Leishmaniinae.</title>
        <authorList>
            <person name="Almutairi H."/>
            <person name="Urbaniak M.D."/>
            <person name="Bates M.D."/>
            <person name="Jariyapan N."/>
            <person name="Kwakye-Nuako G."/>
            <person name="Thomaz Soccol V."/>
            <person name="Al-Salem W.S."/>
            <person name="Dillon R.J."/>
            <person name="Bates P.A."/>
            <person name="Gatherer D."/>
        </authorList>
    </citation>
    <scope>NUCLEOTIDE SEQUENCE [LARGE SCALE GENOMIC DNA]</scope>
</reference>